<proteinExistence type="predicted"/>
<accession>A0A5J6HGQ8</accession>
<dbReference type="GO" id="GO:0006508">
    <property type="term" value="P:proteolysis"/>
    <property type="evidence" value="ECO:0007669"/>
    <property type="project" value="InterPro"/>
</dbReference>
<keyword evidence="3" id="KW-1185">Reference proteome</keyword>
<dbReference type="Gene3D" id="3.20.20.140">
    <property type="entry name" value="Metal-dependent hydrolases"/>
    <property type="match status" value="1"/>
</dbReference>
<dbReference type="EMBL" id="CP023695">
    <property type="protein sequence ID" value="QEV18442.1"/>
    <property type="molecule type" value="Genomic_DNA"/>
</dbReference>
<dbReference type="PANTHER" id="PTHR10443">
    <property type="entry name" value="MICROSOMAL DIPEPTIDASE"/>
    <property type="match status" value="1"/>
</dbReference>
<dbReference type="PROSITE" id="PS51365">
    <property type="entry name" value="RENAL_DIPEPTIDASE_2"/>
    <property type="match status" value="1"/>
</dbReference>
<dbReference type="SUPFAM" id="SSF51556">
    <property type="entry name" value="Metallo-dependent hydrolases"/>
    <property type="match status" value="1"/>
</dbReference>
<name>A0A5J6HGQ8_STRAD</name>
<dbReference type="Pfam" id="PF01244">
    <property type="entry name" value="Peptidase_M19"/>
    <property type="match status" value="1"/>
</dbReference>
<dbReference type="PANTHER" id="PTHR10443:SF12">
    <property type="entry name" value="DIPEPTIDASE"/>
    <property type="match status" value="1"/>
</dbReference>
<reference evidence="2 3" key="1">
    <citation type="submission" date="2017-09" db="EMBL/GenBank/DDBJ databases">
        <authorList>
            <person name="Lee N."/>
            <person name="Cho B.-K."/>
        </authorList>
    </citation>
    <scope>NUCLEOTIDE SEQUENCE [LARGE SCALE GENOMIC DNA]</scope>
    <source>
        <strain evidence="2 3">ATCC 12461</strain>
    </source>
</reference>
<dbReference type="RefSeq" id="WP_055536057.1">
    <property type="nucleotide sequence ID" value="NZ_CP023695.1"/>
</dbReference>
<evidence type="ECO:0000313" key="2">
    <source>
        <dbReference type="EMBL" id="QEV18442.1"/>
    </source>
</evidence>
<feature type="compositionally biased region" description="Basic and acidic residues" evidence="1">
    <location>
        <begin position="26"/>
        <end position="41"/>
    </location>
</feature>
<dbReference type="OrthoDB" id="9804920at2"/>
<organism evidence="2 3">
    <name type="scientific">Streptomyces alboniger</name>
    <dbReference type="NCBI Taxonomy" id="132473"/>
    <lineage>
        <taxon>Bacteria</taxon>
        <taxon>Bacillati</taxon>
        <taxon>Actinomycetota</taxon>
        <taxon>Actinomycetes</taxon>
        <taxon>Kitasatosporales</taxon>
        <taxon>Streptomycetaceae</taxon>
        <taxon>Streptomyces</taxon>
        <taxon>Streptomyces aurantiacus group</taxon>
    </lineage>
</organism>
<dbReference type="AlphaFoldDB" id="A0A5J6HGQ8"/>
<evidence type="ECO:0000256" key="1">
    <source>
        <dbReference type="SAM" id="MobiDB-lite"/>
    </source>
</evidence>
<dbReference type="Proteomes" id="UP000326553">
    <property type="component" value="Chromosome"/>
</dbReference>
<feature type="compositionally biased region" description="Acidic residues" evidence="1">
    <location>
        <begin position="42"/>
        <end position="54"/>
    </location>
</feature>
<dbReference type="GO" id="GO:0070573">
    <property type="term" value="F:metallodipeptidase activity"/>
    <property type="evidence" value="ECO:0007669"/>
    <property type="project" value="InterPro"/>
</dbReference>
<evidence type="ECO:0000313" key="3">
    <source>
        <dbReference type="Proteomes" id="UP000326553"/>
    </source>
</evidence>
<dbReference type="InterPro" id="IPR008257">
    <property type="entry name" value="Pept_M19"/>
</dbReference>
<dbReference type="InterPro" id="IPR032466">
    <property type="entry name" value="Metal_Hydrolase"/>
</dbReference>
<feature type="region of interest" description="Disordered" evidence="1">
    <location>
        <begin position="1"/>
        <end position="64"/>
    </location>
</feature>
<sequence>MADLQDEINATAEAGKLDQPPAPPDPHAEPRPEPVDEREPGLDPDAESDPESELEPGPASVPADDPLARARAVLAAHPVADGYSGLPGALRDLPWYDFETGDSGLESDLPRLRAGRVGAQFWSVHVPEWLSADRVVRATLEQIDLVKHVVGAHSEGLRLARDASEATDARNCGRIATLIGPARGAALGDSLGTLRALHSLGVCAVTLCGTSWAGTAGLSAFGEEVVREMNRLGVLADLSGASEATVRRVLAISKAPVIFTRSGARAVHDHPDNLSDEVLAEVGAAKGLCMVPLAAERTGTSVRDVADHVEHVRGVAGPECVGLSGTYDTPDVHPDGLVDPSCYPRLIAELIERDWSEADVALLTWGNVQRALRGADFTARAARERRTASTATIEHLDG</sequence>
<gene>
    <name evidence="2" type="ORF">CP975_13915</name>
</gene>
<protein>
    <submittedName>
        <fullName evidence="2">Membrane dipeptidase</fullName>
    </submittedName>
</protein>
<dbReference type="KEGG" id="salw:CP975_13915"/>